<dbReference type="OrthoDB" id="5839090at2759"/>
<dbReference type="GO" id="GO:0043181">
    <property type="term" value="P:vacuolar sequestering"/>
    <property type="evidence" value="ECO:0007669"/>
    <property type="project" value="Ensembl"/>
</dbReference>
<dbReference type="GO" id="GO:0061723">
    <property type="term" value="P:glycophagy"/>
    <property type="evidence" value="ECO:0007669"/>
    <property type="project" value="Ensembl"/>
</dbReference>
<keyword evidence="11" id="KW-0458">Lysosome</keyword>
<dbReference type="CDD" id="cd06602">
    <property type="entry name" value="GH31_MGAM_SI_GAA"/>
    <property type="match status" value="1"/>
</dbReference>
<evidence type="ECO:0000256" key="15">
    <source>
        <dbReference type="PROSITE-ProRule" id="PRU00779"/>
    </source>
</evidence>
<dbReference type="GO" id="GO:0050884">
    <property type="term" value="P:neuromuscular process controlling posture"/>
    <property type="evidence" value="ECO:0007669"/>
    <property type="project" value="Ensembl"/>
</dbReference>
<comment type="similarity">
    <text evidence="3 16">Belongs to the glycosyl hydrolase 31 family.</text>
</comment>
<dbReference type="FunFam" id="2.60.40.1180:FF:000001">
    <property type="entry name" value="Maltase-glucoamylase, intestinal"/>
    <property type="match status" value="1"/>
</dbReference>
<dbReference type="CTD" id="2548"/>
<evidence type="ECO:0000256" key="10">
    <source>
        <dbReference type="ARBA" id="ARBA00023180"/>
    </source>
</evidence>
<dbReference type="GO" id="GO:0120282">
    <property type="term" value="C:autolysosome lumen"/>
    <property type="evidence" value="ECO:0007669"/>
    <property type="project" value="Ensembl"/>
</dbReference>
<dbReference type="SUPFAM" id="SSF51011">
    <property type="entry name" value="Glycosyl hydrolase domain"/>
    <property type="match status" value="1"/>
</dbReference>
<dbReference type="PANTHER" id="PTHR22762">
    <property type="entry name" value="ALPHA-GLUCOSIDASE"/>
    <property type="match status" value="1"/>
</dbReference>
<sequence length="952" mass="106105">MNVKRPPCSCPLVGVCILISLATAALLGHNLLHDFSLVPQELRGSFQRLEETHRAHHKRADGPGLRHTQEHPDQLREAAIQCDVPPSSRFDCAPDKGITQEQCEARGCCYVPVGQLPKGPLNGQPWCFFPPDYPSYRLENLSSSEMGYTATLTRASPTFFPKDVLTLRLDVLMETESRLHFTIKDPTNKRYEVPLETPRVLSRPSSPLYSVEFSEEPFGVIVRRKLDGRVLLNTTVAPLFFADQFLQLSTSLPSQYITGLAEHLSPLMLSTEWTRITLWNRDLAPSPGANLYGSHPFYLALEDGGLAHGVFLLNSNAMDVVLQPRPALTWRSTGGILDVYVFLGPEPKSVVQQYQDVVGYPFMPPYWGLGFHLCRWGYSSTTILRQVVENMTKARFPLDVQWNDLDYMDARRDFTFNKDGFEDLPAFVQDLHQGGRRYMMIVDPAISSSGPAGSYRPYDEGLQRGVFITNETGQPLIGKVWPGSTAFPDFTNPETLDWWQDMVSEFHAQVPFDGMWIDMNEPSNFIRGSEQGCPNNNLENPPYVPGVVGGTLQAATICASSRQFLSTHYNLHNLYGLTEAIASNRALVKARGTRPFVISRSTFASHGRYAGHWTGDVWSSWEQLSYSVAEILQFNLLGVPLVGADICGFLGNTSEELCVRWTQLGIFYPFMRNHNDLHSMPQEPYRFSETAQQAMRNAFALRYALLPYLYTLFHRAHVNGDTVARPLFLEFPEDPSTWTVDRQLLLGPALLVTPVLEPGKTEETGYFPAGTWYNLQTVPVEAFGSLPPLPSAAFSSAIHSKGQWVTLSTPLDTINVNLRAGYIVPLQGPDLTTTESRKQPMALVVALTTSGEAHGELYWDDGESLGVLEQGAYTQVTFQAKNNTITNELVHVSKEGANLQLRSVSVVGVTTAPTQVFSNGIPVSNFTYSPDSKILAIPVSLLMGEQFRISWS</sequence>
<dbReference type="GO" id="GO:0030246">
    <property type="term" value="F:carbohydrate binding"/>
    <property type="evidence" value="ECO:0007669"/>
    <property type="project" value="InterPro"/>
</dbReference>
<dbReference type="InterPro" id="IPR044913">
    <property type="entry name" value="P_trefoil_dom_sf"/>
</dbReference>
<dbReference type="GeneTree" id="ENSGT00940000159355"/>
<dbReference type="Proteomes" id="UP000694381">
    <property type="component" value="Unassembled WGS sequence"/>
</dbReference>
<comment type="catalytic activity">
    <reaction evidence="1">
        <text>Hydrolysis of terminal, non-reducing (1-&gt;4)-linked alpha-D-glucose residues with release of alpha-D-glucose.</text>
        <dbReference type="EC" id="3.2.1.20"/>
    </reaction>
</comment>
<dbReference type="Pfam" id="PF01055">
    <property type="entry name" value="Glyco_hydro_31_2nd"/>
    <property type="match status" value="1"/>
</dbReference>
<evidence type="ECO:0000256" key="13">
    <source>
        <dbReference type="ARBA" id="ARBA00041572"/>
    </source>
</evidence>
<feature type="region of interest" description="Disordered" evidence="17">
    <location>
        <begin position="53"/>
        <end position="72"/>
    </location>
</feature>
<evidence type="ECO:0000256" key="5">
    <source>
        <dbReference type="ARBA" id="ARBA00019338"/>
    </source>
</evidence>
<proteinExistence type="inferred from homology"/>
<dbReference type="SUPFAM" id="SSF51445">
    <property type="entry name" value="(Trans)glycosidases"/>
    <property type="match status" value="1"/>
</dbReference>
<evidence type="ECO:0000256" key="14">
    <source>
        <dbReference type="ARBA" id="ARBA00045686"/>
    </source>
</evidence>
<evidence type="ECO:0000256" key="9">
    <source>
        <dbReference type="ARBA" id="ARBA00023157"/>
    </source>
</evidence>
<reference evidence="19" key="1">
    <citation type="submission" date="2025-08" db="UniProtKB">
        <authorList>
            <consortium name="Ensembl"/>
        </authorList>
    </citation>
    <scope>IDENTIFICATION</scope>
</reference>
<evidence type="ECO:0000256" key="3">
    <source>
        <dbReference type="ARBA" id="ARBA00007806"/>
    </source>
</evidence>
<dbReference type="InterPro" id="IPR000322">
    <property type="entry name" value="Glyco_hydro_31_TIM"/>
</dbReference>
<dbReference type="SMART" id="SM00018">
    <property type="entry name" value="PD"/>
    <property type="match status" value="1"/>
</dbReference>
<evidence type="ECO:0000256" key="12">
    <source>
        <dbReference type="ARBA" id="ARBA00023295"/>
    </source>
</evidence>
<dbReference type="CDD" id="cd14752">
    <property type="entry name" value="GH31_N"/>
    <property type="match status" value="1"/>
</dbReference>
<dbReference type="FunFam" id="4.10.110.10:FF:000007">
    <property type="entry name" value="Lysosomal alpha-glucosidase"/>
    <property type="match status" value="1"/>
</dbReference>
<accession>A0A8C6RD12</accession>
<keyword evidence="6" id="KW-0732">Signal</keyword>
<dbReference type="EC" id="3.2.1.20" evidence="4"/>
<dbReference type="PANTHER" id="PTHR22762:SF92">
    <property type="entry name" value="LYSOSOMAL ALPHA-GLUCOSIDASE"/>
    <property type="match status" value="1"/>
</dbReference>
<evidence type="ECO:0000256" key="17">
    <source>
        <dbReference type="SAM" id="MobiDB-lite"/>
    </source>
</evidence>
<dbReference type="RefSeq" id="XP_008827091.1">
    <property type="nucleotide sequence ID" value="XM_008828869.3"/>
</dbReference>
<dbReference type="PROSITE" id="PS51448">
    <property type="entry name" value="P_TREFOIL_2"/>
    <property type="match status" value="1"/>
</dbReference>
<evidence type="ECO:0000256" key="1">
    <source>
        <dbReference type="ARBA" id="ARBA00001657"/>
    </source>
</evidence>
<dbReference type="Gene3D" id="2.60.40.1180">
    <property type="entry name" value="Golgi alpha-mannosidase II"/>
    <property type="match status" value="2"/>
</dbReference>
<keyword evidence="7 16" id="KW-0378">Hydrolase</keyword>
<comment type="function">
    <text evidence="14">Essential for the degradation of glycogen in lysosomes. Has highest activity on alpha-1,4-linked glycosidic linkages, but can also hydrolyze alpha-1,6-linked glucans.</text>
</comment>
<keyword evidence="9" id="KW-1015">Disulfide bond</keyword>
<keyword evidence="10" id="KW-0325">Glycoprotein</keyword>
<dbReference type="InterPro" id="IPR048395">
    <property type="entry name" value="Glyco_hydro_31_C"/>
</dbReference>
<feature type="domain" description="P-type" evidence="18">
    <location>
        <begin position="80"/>
        <end position="131"/>
    </location>
</feature>
<dbReference type="GO" id="GO:0050885">
    <property type="term" value="P:neuromuscular process controlling balance"/>
    <property type="evidence" value="ECO:0007669"/>
    <property type="project" value="Ensembl"/>
</dbReference>
<dbReference type="GO" id="GO:0005765">
    <property type="term" value="C:lysosomal membrane"/>
    <property type="evidence" value="ECO:0007669"/>
    <property type="project" value="UniProtKB-SubCell"/>
</dbReference>
<dbReference type="GO" id="GO:0035904">
    <property type="term" value="P:aorta development"/>
    <property type="evidence" value="ECO:0007669"/>
    <property type="project" value="Ensembl"/>
</dbReference>
<dbReference type="GeneID" id="103730596"/>
<dbReference type="SUPFAM" id="SSF74650">
    <property type="entry name" value="Galactose mutarotase-like"/>
    <property type="match status" value="1"/>
</dbReference>
<dbReference type="PROSITE" id="PS00129">
    <property type="entry name" value="GLYCOSYL_HYDROL_F31_1"/>
    <property type="match status" value="1"/>
</dbReference>
<reference evidence="19" key="2">
    <citation type="submission" date="2025-09" db="UniProtKB">
        <authorList>
            <consortium name="Ensembl"/>
        </authorList>
    </citation>
    <scope>IDENTIFICATION</scope>
</reference>
<keyword evidence="20" id="KW-1185">Reference proteome</keyword>
<evidence type="ECO:0000259" key="18">
    <source>
        <dbReference type="PROSITE" id="PS51448"/>
    </source>
</evidence>
<evidence type="ECO:0000256" key="7">
    <source>
        <dbReference type="ARBA" id="ARBA00022801"/>
    </source>
</evidence>
<dbReference type="GO" id="GO:0002086">
    <property type="term" value="P:diaphragm contraction"/>
    <property type="evidence" value="ECO:0007669"/>
    <property type="project" value="Ensembl"/>
</dbReference>
<evidence type="ECO:0000256" key="8">
    <source>
        <dbReference type="ARBA" id="ARBA00023136"/>
    </source>
</evidence>
<dbReference type="GO" id="GO:0007626">
    <property type="term" value="P:locomotory behavior"/>
    <property type="evidence" value="ECO:0007669"/>
    <property type="project" value="Ensembl"/>
</dbReference>
<keyword evidence="8" id="KW-0472">Membrane</keyword>
<protein>
    <recommendedName>
        <fullName evidence="5">Lysosomal alpha-glucosidase</fullName>
        <ecNumber evidence="4">3.2.1.20</ecNumber>
    </recommendedName>
    <alternativeName>
        <fullName evidence="13">Acid maltase</fullName>
    </alternativeName>
</protein>
<dbReference type="FunFam" id="3.20.20.80:FF:000072">
    <property type="entry name" value="lysosomal alpha-glucosidase isoform X2"/>
    <property type="match status" value="1"/>
</dbReference>
<dbReference type="InterPro" id="IPR000519">
    <property type="entry name" value="P_trefoil_dom"/>
</dbReference>
<dbReference type="FunFam" id="2.60.40.1760:FF:000001">
    <property type="entry name" value="Maltase-glucoamylase, intestinal"/>
    <property type="match status" value="1"/>
</dbReference>
<dbReference type="PROSITE" id="PS00025">
    <property type="entry name" value="P_TREFOIL_1"/>
    <property type="match status" value="1"/>
</dbReference>
<dbReference type="GO" id="GO:0002026">
    <property type="term" value="P:regulation of the force of heart contraction"/>
    <property type="evidence" value="ECO:0007669"/>
    <property type="project" value="Ensembl"/>
</dbReference>
<name>A0A8C6RD12_NANGA</name>
<evidence type="ECO:0000256" key="2">
    <source>
        <dbReference type="ARBA" id="ARBA00004656"/>
    </source>
</evidence>
<dbReference type="InterPro" id="IPR025887">
    <property type="entry name" value="Glyco_hydro_31_N_dom"/>
</dbReference>
<dbReference type="GO" id="GO:0004558">
    <property type="term" value="F:alpha-1,4-glucosidase activity"/>
    <property type="evidence" value="ECO:0007669"/>
    <property type="project" value="UniProtKB-EC"/>
</dbReference>
<dbReference type="InterPro" id="IPR017853">
    <property type="entry name" value="GH"/>
</dbReference>
<dbReference type="FunFam" id="2.60.40.1180:FF:000005">
    <property type="entry name" value="Maltase-glucoamylase, intestinal"/>
    <property type="match status" value="1"/>
</dbReference>
<evidence type="ECO:0000256" key="4">
    <source>
        <dbReference type="ARBA" id="ARBA00012741"/>
    </source>
</evidence>
<evidence type="ECO:0000313" key="20">
    <source>
        <dbReference type="Proteomes" id="UP000694381"/>
    </source>
</evidence>
<dbReference type="GO" id="GO:0046716">
    <property type="term" value="P:muscle cell cellular homeostasis"/>
    <property type="evidence" value="ECO:0007669"/>
    <property type="project" value="Ensembl"/>
</dbReference>
<dbReference type="Pfam" id="PF21365">
    <property type="entry name" value="Glyco_hydro_31_3rd"/>
    <property type="match status" value="1"/>
</dbReference>
<dbReference type="Gene3D" id="4.10.110.10">
    <property type="entry name" value="Spasmolytic Protein, domain 1"/>
    <property type="match status" value="1"/>
</dbReference>
<dbReference type="Ensembl" id="ENSNGAT00000020448.1">
    <property type="protein sequence ID" value="ENSNGAP00000014851.1"/>
    <property type="gene ID" value="ENSNGAG00000016019.1"/>
</dbReference>
<evidence type="ECO:0000256" key="6">
    <source>
        <dbReference type="ARBA" id="ARBA00022729"/>
    </source>
</evidence>
<dbReference type="GO" id="GO:0009888">
    <property type="term" value="P:tissue development"/>
    <property type="evidence" value="ECO:0007669"/>
    <property type="project" value="Ensembl"/>
</dbReference>
<gene>
    <name evidence="19" type="primary">Gaa</name>
</gene>
<evidence type="ECO:0000313" key="19">
    <source>
        <dbReference type="Ensembl" id="ENSNGAP00000014851.1"/>
    </source>
</evidence>
<dbReference type="GO" id="GO:0007040">
    <property type="term" value="P:lysosome organization"/>
    <property type="evidence" value="ECO:0007669"/>
    <property type="project" value="Ensembl"/>
</dbReference>
<dbReference type="Pfam" id="PF00088">
    <property type="entry name" value="Trefoil"/>
    <property type="match status" value="1"/>
</dbReference>
<dbReference type="KEGG" id="ngi:103730596"/>
<dbReference type="OMA" id="YKGAVWP"/>
<dbReference type="Gene3D" id="3.20.20.80">
    <property type="entry name" value="Glycosidases"/>
    <property type="match status" value="1"/>
</dbReference>
<dbReference type="CDD" id="cd00111">
    <property type="entry name" value="Trefoil"/>
    <property type="match status" value="1"/>
</dbReference>
<dbReference type="Gene3D" id="2.60.40.1760">
    <property type="entry name" value="glycosyl hydrolase (family 31)"/>
    <property type="match status" value="1"/>
</dbReference>
<comment type="caution">
    <text evidence="15">Lacks conserved residue(s) required for the propagation of feature annotation.</text>
</comment>
<dbReference type="InterPro" id="IPR013780">
    <property type="entry name" value="Glyco_hydro_b"/>
</dbReference>
<dbReference type="InterPro" id="IPR030458">
    <property type="entry name" value="Glyco_hydro_31_AS"/>
</dbReference>
<dbReference type="GO" id="GO:0060048">
    <property type="term" value="P:cardiac muscle contraction"/>
    <property type="evidence" value="ECO:0007669"/>
    <property type="project" value="Ensembl"/>
</dbReference>
<dbReference type="GO" id="GO:0003007">
    <property type="term" value="P:heart morphogenesis"/>
    <property type="evidence" value="ECO:0007669"/>
    <property type="project" value="Ensembl"/>
</dbReference>
<evidence type="ECO:0000256" key="11">
    <source>
        <dbReference type="ARBA" id="ARBA00023228"/>
    </source>
</evidence>
<dbReference type="AlphaFoldDB" id="A0A8C6RD12"/>
<dbReference type="InterPro" id="IPR017957">
    <property type="entry name" value="P_trefoil_CS"/>
</dbReference>
<evidence type="ECO:0000256" key="16">
    <source>
        <dbReference type="RuleBase" id="RU361185"/>
    </source>
</evidence>
<dbReference type="Pfam" id="PF13802">
    <property type="entry name" value="Gal_mutarotas_2"/>
    <property type="match status" value="1"/>
</dbReference>
<comment type="subcellular location">
    <subcellularLocation>
        <location evidence="2">Lysosome membrane</location>
    </subcellularLocation>
</comment>
<keyword evidence="12 16" id="KW-0326">Glycosidase</keyword>
<organism evidence="19 20">
    <name type="scientific">Nannospalax galili</name>
    <name type="common">Northern Israeli blind subterranean mole rat</name>
    <name type="synonym">Spalax galili</name>
    <dbReference type="NCBI Taxonomy" id="1026970"/>
    <lineage>
        <taxon>Eukaryota</taxon>
        <taxon>Metazoa</taxon>
        <taxon>Chordata</taxon>
        <taxon>Craniata</taxon>
        <taxon>Vertebrata</taxon>
        <taxon>Euteleostomi</taxon>
        <taxon>Mammalia</taxon>
        <taxon>Eutheria</taxon>
        <taxon>Euarchontoglires</taxon>
        <taxon>Glires</taxon>
        <taxon>Rodentia</taxon>
        <taxon>Myomorpha</taxon>
        <taxon>Muroidea</taxon>
        <taxon>Spalacidae</taxon>
        <taxon>Spalacinae</taxon>
        <taxon>Nannospalax</taxon>
    </lineage>
</organism>
<dbReference type="InterPro" id="IPR011013">
    <property type="entry name" value="Gal_mutarotase_sf_dom"/>
</dbReference>